<dbReference type="InterPro" id="IPR027791">
    <property type="entry name" value="Galactosyl_T_C"/>
</dbReference>
<dbReference type="Pfam" id="PF02709">
    <property type="entry name" value="Glyco_transf_7C"/>
    <property type="match status" value="1"/>
</dbReference>
<evidence type="ECO:0000256" key="7">
    <source>
        <dbReference type="ARBA" id="ARBA00022968"/>
    </source>
</evidence>
<organism evidence="15 16">
    <name type="scientific">Elysia chlorotica</name>
    <name type="common">Eastern emerald elysia</name>
    <name type="synonym">Sea slug</name>
    <dbReference type="NCBI Taxonomy" id="188477"/>
    <lineage>
        <taxon>Eukaryota</taxon>
        <taxon>Metazoa</taxon>
        <taxon>Spiralia</taxon>
        <taxon>Lophotrochozoa</taxon>
        <taxon>Mollusca</taxon>
        <taxon>Gastropoda</taxon>
        <taxon>Heterobranchia</taxon>
        <taxon>Euthyneura</taxon>
        <taxon>Panpulmonata</taxon>
        <taxon>Sacoglossa</taxon>
        <taxon>Placobranchoidea</taxon>
        <taxon>Plakobranchidae</taxon>
        <taxon>Elysia</taxon>
    </lineage>
</organism>
<comment type="subcellular location">
    <subcellularLocation>
        <location evidence="1">Membrane</location>
        <topology evidence="1">Single-pass type II membrane protein</topology>
    </subcellularLocation>
</comment>
<evidence type="ECO:0000256" key="8">
    <source>
        <dbReference type="ARBA" id="ARBA00022989"/>
    </source>
</evidence>
<evidence type="ECO:0000256" key="4">
    <source>
        <dbReference type="ARBA" id="ARBA00022676"/>
    </source>
</evidence>
<comment type="function">
    <text evidence="11">Catalyses the transfer of galactose onto proteins or lipids.</text>
</comment>
<comment type="similarity">
    <text evidence="3 11">Belongs to the glycosyltransferase 7 family.</text>
</comment>
<dbReference type="OrthoDB" id="10016069at2759"/>
<dbReference type="Proteomes" id="UP000271974">
    <property type="component" value="Unassembled WGS sequence"/>
</dbReference>
<evidence type="ECO:0000256" key="2">
    <source>
        <dbReference type="ARBA" id="ARBA00004922"/>
    </source>
</evidence>
<evidence type="ECO:0000256" key="11">
    <source>
        <dbReference type="RuleBase" id="RU368121"/>
    </source>
</evidence>
<dbReference type="Gene3D" id="3.90.550.10">
    <property type="entry name" value="Spore Coat Polysaccharide Biosynthesis Protein SpsA, Chain A"/>
    <property type="match status" value="1"/>
</dbReference>
<dbReference type="AlphaFoldDB" id="A0A433U7S3"/>
<dbReference type="EC" id="2.4.1.-" evidence="11"/>
<evidence type="ECO:0000259" key="13">
    <source>
        <dbReference type="Pfam" id="PF02709"/>
    </source>
</evidence>
<dbReference type="GO" id="GO:0008378">
    <property type="term" value="F:galactosyltransferase activity"/>
    <property type="evidence" value="ECO:0007669"/>
    <property type="project" value="TreeGrafter"/>
</dbReference>
<feature type="compositionally biased region" description="Basic and acidic residues" evidence="12">
    <location>
        <begin position="152"/>
        <end position="170"/>
    </location>
</feature>
<dbReference type="EMBL" id="RQTK01000046">
    <property type="protein sequence ID" value="RUS89861.1"/>
    <property type="molecule type" value="Genomic_DNA"/>
</dbReference>
<dbReference type="GO" id="GO:0005975">
    <property type="term" value="P:carbohydrate metabolic process"/>
    <property type="evidence" value="ECO:0007669"/>
    <property type="project" value="InterPro"/>
</dbReference>
<evidence type="ECO:0000256" key="5">
    <source>
        <dbReference type="ARBA" id="ARBA00022679"/>
    </source>
</evidence>
<gene>
    <name evidence="15" type="ORF">EGW08_002391</name>
</gene>
<dbReference type="GO" id="GO:0005794">
    <property type="term" value="C:Golgi apparatus"/>
    <property type="evidence" value="ECO:0007669"/>
    <property type="project" value="TreeGrafter"/>
</dbReference>
<sequence length="385" mass="42057">MLFLPAAGLCLYVPRGWYTPRRACVRAASFVATSFCVVLFFTMFLFSGVVRVQYASHISRAAQDFSEWEADAAEGGAAAASGPRYIWVHVGDPNSTERGNAYLARGAFGLRNSVGVQGGVLRETPEKGPDGRPKCTGVLCFTPEIKTLRSGGRKEGVRSMRAGGARDGKGTDAGGGGGGGGDAAMEAKMAPCPRFPKNLQGRTSISIDERPMIMPAKLAAMFPEVQNGGHWAPTSCKSDEKTAIIIPYRDRWDHLHTLLPVLFPMLIRQQIDFTIYVIEQDSSTTFNKGLLFNAAFLEALNMDDYDCIILHDVDMIPLDDRNLYRCNVSGPIHLSAGTNKFNYSVIYDGLFGGVVSFTREQFQSINGASNMYFGWGGEDDDIRDR</sequence>
<keyword evidence="6 11" id="KW-0812">Transmembrane</keyword>
<proteinExistence type="inferred from homology"/>
<name>A0A433U7S3_ELYCH</name>
<comment type="pathway">
    <text evidence="2 11">Protein modification; protein glycosylation.</text>
</comment>
<evidence type="ECO:0000256" key="10">
    <source>
        <dbReference type="ARBA" id="ARBA00023180"/>
    </source>
</evidence>
<evidence type="ECO:0000313" key="15">
    <source>
        <dbReference type="EMBL" id="RUS89861.1"/>
    </source>
</evidence>
<keyword evidence="9 11" id="KW-0472">Membrane</keyword>
<evidence type="ECO:0000256" key="3">
    <source>
        <dbReference type="ARBA" id="ARBA00005735"/>
    </source>
</evidence>
<dbReference type="InterPro" id="IPR027995">
    <property type="entry name" value="Galactosyl_T_N"/>
</dbReference>
<evidence type="ECO:0000256" key="1">
    <source>
        <dbReference type="ARBA" id="ARBA00004606"/>
    </source>
</evidence>
<dbReference type="PRINTS" id="PR02050">
    <property type="entry name" value="B14GALTRFASE"/>
</dbReference>
<evidence type="ECO:0000256" key="6">
    <source>
        <dbReference type="ARBA" id="ARBA00022692"/>
    </source>
</evidence>
<dbReference type="SUPFAM" id="SSF53448">
    <property type="entry name" value="Nucleotide-diphospho-sugar transferases"/>
    <property type="match status" value="1"/>
</dbReference>
<evidence type="ECO:0000313" key="16">
    <source>
        <dbReference type="Proteomes" id="UP000271974"/>
    </source>
</evidence>
<dbReference type="InterPro" id="IPR029044">
    <property type="entry name" value="Nucleotide-diphossugar_trans"/>
</dbReference>
<keyword evidence="16" id="KW-1185">Reference proteome</keyword>
<feature type="transmembrane region" description="Helical" evidence="11">
    <location>
        <begin position="27"/>
        <end position="50"/>
    </location>
</feature>
<keyword evidence="5 11" id="KW-0808">Transferase</keyword>
<dbReference type="GO" id="GO:0016020">
    <property type="term" value="C:membrane"/>
    <property type="evidence" value="ECO:0007669"/>
    <property type="project" value="UniProtKB-SubCell"/>
</dbReference>
<dbReference type="InterPro" id="IPR003859">
    <property type="entry name" value="Galactosyl_T"/>
</dbReference>
<dbReference type="PANTHER" id="PTHR19300">
    <property type="entry name" value="BETA-1,4-GALACTOSYLTRANSFERASE"/>
    <property type="match status" value="1"/>
</dbReference>
<evidence type="ECO:0000259" key="14">
    <source>
        <dbReference type="Pfam" id="PF13733"/>
    </source>
</evidence>
<evidence type="ECO:0000256" key="12">
    <source>
        <dbReference type="SAM" id="MobiDB-lite"/>
    </source>
</evidence>
<feature type="domain" description="Galactosyltransferase C-terminal" evidence="13">
    <location>
        <begin position="333"/>
        <end position="385"/>
    </location>
</feature>
<feature type="domain" description="Galactosyltransferase N-terminal" evidence="14">
    <location>
        <begin position="192"/>
        <end position="327"/>
    </location>
</feature>
<feature type="region of interest" description="Disordered" evidence="12">
    <location>
        <begin position="150"/>
        <end position="182"/>
    </location>
</feature>
<keyword evidence="8 11" id="KW-1133">Transmembrane helix</keyword>
<keyword evidence="4 11" id="KW-0328">Glycosyltransferase</keyword>
<feature type="compositionally biased region" description="Gly residues" evidence="12">
    <location>
        <begin position="171"/>
        <end position="182"/>
    </location>
</feature>
<reference evidence="15 16" key="1">
    <citation type="submission" date="2019-01" db="EMBL/GenBank/DDBJ databases">
        <title>A draft genome assembly of the solar-powered sea slug Elysia chlorotica.</title>
        <authorList>
            <person name="Cai H."/>
            <person name="Li Q."/>
            <person name="Fang X."/>
            <person name="Li J."/>
            <person name="Curtis N.E."/>
            <person name="Altenburger A."/>
            <person name="Shibata T."/>
            <person name="Feng M."/>
            <person name="Maeda T."/>
            <person name="Schwartz J.A."/>
            <person name="Shigenobu S."/>
            <person name="Lundholm N."/>
            <person name="Nishiyama T."/>
            <person name="Yang H."/>
            <person name="Hasebe M."/>
            <person name="Li S."/>
            <person name="Pierce S.K."/>
            <person name="Wang J."/>
        </authorList>
    </citation>
    <scope>NUCLEOTIDE SEQUENCE [LARGE SCALE GENOMIC DNA]</scope>
    <source>
        <strain evidence="15">EC2010</strain>
        <tissue evidence="15">Whole organism of an adult</tissue>
    </source>
</reference>
<dbReference type="Pfam" id="PF13733">
    <property type="entry name" value="Glyco_transf_7N"/>
    <property type="match status" value="1"/>
</dbReference>
<dbReference type="UniPathway" id="UPA00378"/>
<dbReference type="GO" id="GO:0033842">
    <property type="term" value="F:N-acetyl-beta-glucosaminyl-derivative 4-beta-N-acetylgalactosaminyltransferase activity"/>
    <property type="evidence" value="ECO:0007669"/>
    <property type="project" value="TreeGrafter"/>
</dbReference>
<keyword evidence="7 11" id="KW-0735">Signal-anchor</keyword>
<accession>A0A433U7S3</accession>
<dbReference type="GO" id="GO:0006688">
    <property type="term" value="P:glycosphingolipid biosynthetic process"/>
    <property type="evidence" value="ECO:0007669"/>
    <property type="project" value="TreeGrafter"/>
</dbReference>
<evidence type="ECO:0000256" key="9">
    <source>
        <dbReference type="ARBA" id="ARBA00023136"/>
    </source>
</evidence>
<keyword evidence="10 11" id="KW-0325">Glycoprotein</keyword>
<comment type="caution">
    <text evidence="15">The sequence shown here is derived from an EMBL/GenBank/DDBJ whole genome shotgun (WGS) entry which is preliminary data.</text>
</comment>
<protein>
    <recommendedName>
        <fullName evidence="11">Beta-1,4-galactosyltransferase</fullName>
        <ecNumber evidence="11">2.4.1.-</ecNumber>
    </recommendedName>
</protein>
<dbReference type="PANTHER" id="PTHR19300:SF46">
    <property type="entry name" value="BETA-1,4-N-ACETYLGALACTOSAMINYLTRANSFERASE"/>
    <property type="match status" value="1"/>
</dbReference>